<keyword evidence="3 6" id="KW-0032">Aminotransferase</keyword>
<dbReference type="RefSeq" id="WP_014429283.1">
    <property type="nucleotide sequence ID" value="NC_017075.1"/>
</dbReference>
<dbReference type="KEGG" id="rge:RGE_30830"/>
<dbReference type="InterPro" id="IPR004839">
    <property type="entry name" value="Aminotransferase_I/II_large"/>
</dbReference>
<sequence length="408" mass="42596">MSAPASEFRPSARVARVRMSPNAVASARAKALREAGRDIVNLTIGEPDFDTPAHVRAAAEQVLARGDTRYPPTEGVAALRAAVAAKVARDTGLAVEPAQVLVGNGAKQLIANAFAATVEAGDEVVIPAPYWPSFPDAVRYAGGTPVFVPCAEARGFRLAPADLDAALGPATRWLVLNAPCNPTGADYGAEDWAALAAVLRRHPGVLVLLDEVYEQIRYGRPPPHLLQVAPDLYERVLLVSGVSKTYAMTGWRLGYATGPRPLIRAMTVVQSQFTAGVSTVAQAGALAALTGPQDFVVQALAAYAARREIVTQRLRAIPGLSLAAPAGAFFAFAGCAGLIGTVRPDGGLIASDVDFTEYLLEEAGVATMPGSAFGLSPFFRLSFAADEASLVKALDRIALAVSRLKASG</sequence>
<comment type="similarity">
    <text evidence="2 6">Belongs to the class-I pyridoxal-phosphate-dependent aminotransferase family.</text>
</comment>
<dbReference type="GO" id="GO:0006520">
    <property type="term" value="P:amino acid metabolic process"/>
    <property type="evidence" value="ECO:0007669"/>
    <property type="project" value="InterPro"/>
</dbReference>
<dbReference type="PROSITE" id="PS00105">
    <property type="entry name" value="AA_TRANSFER_CLASS_1"/>
    <property type="match status" value="1"/>
</dbReference>
<dbReference type="Gene3D" id="3.40.640.10">
    <property type="entry name" value="Type I PLP-dependent aspartate aminotransferase-like (Major domain)"/>
    <property type="match status" value="1"/>
</dbReference>
<evidence type="ECO:0000256" key="3">
    <source>
        <dbReference type="ARBA" id="ARBA00022576"/>
    </source>
</evidence>
<evidence type="ECO:0000313" key="8">
    <source>
        <dbReference type="EMBL" id="BAL96422.1"/>
    </source>
</evidence>
<dbReference type="STRING" id="983917.RGE_30830"/>
<evidence type="ECO:0000256" key="6">
    <source>
        <dbReference type="RuleBase" id="RU000481"/>
    </source>
</evidence>
<reference evidence="8 9" key="1">
    <citation type="journal article" date="2012" name="J. Bacteriol.">
        <title>Complete genome sequence of phototrophic betaproteobacterium Rubrivivax gelatinosus IL144.</title>
        <authorList>
            <person name="Nagashima S."/>
            <person name="Kamimura A."/>
            <person name="Shimizu T."/>
            <person name="Nakamura-isaki S."/>
            <person name="Aono E."/>
            <person name="Sakamoto K."/>
            <person name="Ichikawa N."/>
            <person name="Nakazawa H."/>
            <person name="Sekine M."/>
            <person name="Yamazaki S."/>
            <person name="Fujita N."/>
            <person name="Shimada K."/>
            <person name="Hanada S."/>
            <person name="Nagashima K.V.P."/>
        </authorList>
    </citation>
    <scope>NUCLEOTIDE SEQUENCE [LARGE SCALE GENOMIC DNA]</scope>
    <source>
        <strain evidence="9">NBRC 100245 / IL144</strain>
    </source>
</reference>
<keyword evidence="9" id="KW-1185">Reference proteome</keyword>
<dbReference type="SUPFAM" id="SSF53383">
    <property type="entry name" value="PLP-dependent transferases"/>
    <property type="match status" value="1"/>
</dbReference>
<dbReference type="eggNOG" id="COG0436">
    <property type="taxonomic scope" value="Bacteria"/>
</dbReference>
<evidence type="ECO:0000256" key="4">
    <source>
        <dbReference type="ARBA" id="ARBA00022679"/>
    </source>
</evidence>
<dbReference type="EMBL" id="AP012320">
    <property type="protein sequence ID" value="BAL96422.1"/>
    <property type="molecule type" value="Genomic_DNA"/>
</dbReference>
<organism evidence="8 9">
    <name type="scientific">Rubrivivax gelatinosus (strain NBRC 100245 / IL144)</name>
    <dbReference type="NCBI Taxonomy" id="983917"/>
    <lineage>
        <taxon>Bacteria</taxon>
        <taxon>Pseudomonadati</taxon>
        <taxon>Pseudomonadota</taxon>
        <taxon>Betaproteobacteria</taxon>
        <taxon>Burkholderiales</taxon>
        <taxon>Sphaerotilaceae</taxon>
        <taxon>Rubrivivax</taxon>
    </lineage>
</organism>
<feature type="domain" description="Aminotransferase class I/classII large" evidence="7">
    <location>
        <begin position="38"/>
        <end position="397"/>
    </location>
</feature>
<dbReference type="InterPro" id="IPR004838">
    <property type="entry name" value="NHTrfase_class1_PyrdxlP-BS"/>
</dbReference>
<accession>I0HTT5</accession>
<dbReference type="Proteomes" id="UP000007883">
    <property type="component" value="Chromosome"/>
</dbReference>
<dbReference type="InterPro" id="IPR015424">
    <property type="entry name" value="PyrdxlP-dep_Trfase"/>
</dbReference>
<dbReference type="InterPro" id="IPR015422">
    <property type="entry name" value="PyrdxlP-dep_Trfase_small"/>
</dbReference>
<evidence type="ECO:0000256" key="5">
    <source>
        <dbReference type="ARBA" id="ARBA00022898"/>
    </source>
</evidence>
<keyword evidence="4 6" id="KW-0808">Transferase</keyword>
<dbReference type="PANTHER" id="PTHR46383:SF1">
    <property type="entry name" value="ASPARTATE AMINOTRANSFERASE"/>
    <property type="match status" value="1"/>
</dbReference>
<dbReference type="HOGENOM" id="CLU_017584_4_3_4"/>
<protein>
    <recommendedName>
        <fullName evidence="6">Aminotransferase</fullName>
        <ecNumber evidence="6">2.6.1.-</ecNumber>
    </recommendedName>
</protein>
<proteinExistence type="inferred from homology"/>
<evidence type="ECO:0000256" key="2">
    <source>
        <dbReference type="ARBA" id="ARBA00007441"/>
    </source>
</evidence>
<evidence type="ECO:0000259" key="7">
    <source>
        <dbReference type="Pfam" id="PF00155"/>
    </source>
</evidence>
<keyword evidence="5" id="KW-0663">Pyridoxal phosphate</keyword>
<evidence type="ECO:0000313" key="9">
    <source>
        <dbReference type="Proteomes" id="UP000007883"/>
    </source>
</evidence>
<dbReference type="GO" id="GO:0030170">
    <property type="term" value="F:pyridoxal phosphate binding"/>
    <property type="evidence" value="ECO:0007669"/>
    <property type="project" value="InterPro"/>
</dbReference>
<dbReference type="CDD" id="cd00609">
    <property type="entry name" value="AAT_like"/>
    <property type="match status" value="1"/>
</dbReference>
<dbReference type="Gene3D" id="3.90.1150.10">
    <property type="entry name" value="Aspartate Aminotransferase, domain 1"/>
    <property type="match status" value="1"/>
</dbReference>
<dbReference type="GO" id="GO:0008483">
    <property type="term" value="F:transaminase activity"/>
    <property type="evidence" value="ECO:0007669"/>
    <property type="project" value="UniProtKB-KW"/>
</dbReference>
<dbReference type="AlphaFoldDB" id="I0HTT5"/>
<dbReference type="InterPro" id="IPR015421">
    <property type="entry name" value="PyrdxlP-dep_Trfase_major"/>
</dbReference>
<gene>
    <name evidence="8" type="ordered locus">RGE_30830</name>
</gene>
<dbReference type="InterPro" id="IPR050596">
    <property type="entry name" value="AspAT/PAT-like"/>
</dbReference>
<dbReference type="EC" id="2.6.1.-" evidence="6"/>
<comment type="cofactor">
    <cofactor evidence="1 6">
        <name>pyridoxal 5'-phosphate</name>
        <dbReference type="ChEBI" id="CHEBI:597326"/>
    </cofactor>
</comment>
<evidence type="ECO:0000256" key="1">
    <source>
        <dbReference type="ARBA" id="ARBA00001933"/>
    </source>
</evidence>
<dbReference type="PATRIC" id="fig|983917.3.peg.3007"/>
<name>I0HTT5_RUBGI</name>
<dbReference type="PANTHER" id="PTHR46383">
    <property type="entry name" value="ASPARTATE AMINOTRANSFERASE"/>
    <property type="match status" value="1"/>
</dbReference>
<dbReference type="Pfam" id="PF00155">
    <property type="entry name" value="Aminotran_1_2"/>
    <property type="match status" value="1"/>
</dbReference>
<dbReference type="FunFam" id="3.40.640.10:FF:000033">
    <property type="entry name" value="Aspartate aminotransferase"/>
    <property type="match status" value="1"/>
</dbReference>